<accession>A0A0M8P0P0</accession>
<dbReference type="GO" id="GO:0004458">
    <property type="term" value="F:D-lactate dehydrogenase (cytochrome) activity"/>
    <property type="evidence" value="ECO:0007669"/>
    <property type="project" value="TreeGrafter"/>
</dbReference>
<dbReference type="InterPro" id="IPR016166">
    <property type="entry name" value="FAD-bd_PCMH"/>
</dbReference>
<comment type="caution">
    <text evidence="5">The sequence shown here is derived from an EMBL/GenBank/DDBJ whole genome shotgun (WGS) entry which is preliminary data.</text>
</comment>
<feature type="domain" description="FAD-binding PCMH-type" evidence="4">
    <location>
        <begin position="81"/>
        <end position="283"/>
    </location>
</feature>
<evidence type="ECO:0000256" key="3">
    <source>
        <dbReference type="SAM" id="MobiDB-lite"/>
    </source>
</evidence>
<reference evidence="5 6" key="1">
    <citation type="submission" date="2015-08" db="EMBL/GenBank/DDBJ databases">
        <title>Genome sequencing of Penicillium nordicum.</title>
        <authorList>
            <person name="Nguyen H.D."/>
            <person name="Seifert K.A."/>
        </authorList>
    </citation>
    <scope>NUCLEOTIDE SEQUENCE [LARGE SCALE GENOMIC DNA]</scope>
    <source>
        <strain evidence="5 6">DAOMC 185683</strain>
    </source>
</reference>
<dbReference type="Gene3D" id="3.30.43.10">
    <property type="entry name" value="Uridine Diphospho-n-acetylenolpyruvylglucosamine Reductase, domain 2"/>
    <property type="match status" value="1"/>
</dbReference>
<dbReference type="GO" id="GO:0071949">
    <property type="term" value="F:FAD binding"/>
    <property type="evidence" value="ECO:0007669"/>
    <property type="project" value="InterPro"/>
</dbReference>
<dbReference type="SUPFAM" id="SSF55103">
    <property type="entry name" value="FAD-linked oxidases, C-terminal domain"/>
    <property type="match status" value="1"/>
</dbReference>
<protein>
    <recommendedName>
        <fullName evidence="4">FAD-binding PCMH-type domain-containing protein</fullName>
    </recommendedName>
</protein>
<keyword evidence="6" id="KW-1185">Reference proteome</keyword>
<dbReference type="InterPro" id="IPR016170">
    <property type="entry name" value="Cytok_DH_C_sf"/>
</dbReference>
<dbReference type="Pfam" id="PF01565">
    <property type="entry name" value="FAD_binding_4"/>
    <property type="match status" value="1"/>
</dbReference>
<dbReference type="GO" id="GO:0005739">
    <property type="term" value="C:mitochondrion"/>
    <property type="evidence" value="ECO:0007669"/>
    <property type="project" value="TreeGrafter"/>
</dbReference>
<keyword evidence="2" id="KW-0274">FAD</keyword>
<dbReference type="InterPro" id="IPR016167">
    <property type="entry name" value="FAD-bd_PCMH_sub1"/>
</dbReference>
<evidence type="ECO:0000313" key="5">
    <source>
        <dbReference type="EMBL" id="KOS38874.1"/>
    </source>
</evidence>
<evidence type="ECO:0000259" key="4">
    <source>
        <dbReference type="PROSITE" id="PS51387"/>
    </source>
</evidence>
<gene>
    <name evidence="5" type="ORF">ACN38_g10299</name>
</gene>
<organism evidence="5 6">
    <name type="scientific">Penicillium nordicum</name>
    <dbReference type="NCBI Taxonomy" id="229535"/>
    <lineage>
        <taxon>Eukaryota</taxon>
        <taxon>Fungi</taxon>
        <taxon>Dikarya</taxon>
        <taxon>Ascomycota</taxon>
        <taxon>Pezizomycotina</taxon>
        <taxon>Eurotiomycetes</taxon>
        <taxon>Eurotiomycetidae</taxon>
        <taxon>Eurotiales</taxon>
        <taxon>Aspergillaceae</taxon>
        <taxon>Penicillium</taxon>
    </lineage>
</organism>
<sequence>MTSSLPPKTYSDPEYEAAHRQTFATPKTKISNVLPLGVTRATFDVAIKELISAVGVASVFVGEALAHYVDPYDVYEDDESRRRVPSAAVTPGSLDELRQVLKIANQHGIPLWTFSRGKNLGYGGPAPVVRGSIALDLHLMNRILEVNDDLHYAVVEPGVTWTDLYNYCVENKKKVWPSAPSLGWGSVIGNVSHGEEGRRRRRRRRRRKTMDKGFGSNSNHHQCVAGCEVMLADGDLLRTGQFGISNSPSAFLSKFTYGPSVEGLFWQSNLGIVTKMSIWLTPQPSAFMSCVFNMPEFDDLEVMVDTLGLMRRNGVIPNVIWVGNVVEALCIRGRRRDYWKGEGPIPDWRVKELQKELNLGCWTARFGLYGPERIVQAHFDEISGILKDKAPTGEFIGKLFAGPDGGLLDAASVPFEDGNVLVGIPSLMSIPLMSWPLQEDGAGKAAHGDYAPIIPSSGKKLLDWMRRVKPIFEASGLELMTDFFMQERHVVVTGMYSFDQHSPREREAMHRLFHAMHEEAKDKGYGMYRGHIQHMGEFRKSNILERERTDRTVDLIADLNDFNNHAYSRFVETLKVRIILGTVRRRDLTLDVGCN</sequence>
<dbReference type="GO" id="GO:1903457">
    <property type="term" value="P:lactate catabolic process"/>
    <property type="evidence" value="ECO:0007669"/>
    <property type="project" value="TreeGrafter"/>
</dbReference>
<dbReference type="Proteomes" id="UP000037696">
    <property type="component" value="Unassembled WGS sequence"/>
</dbReference>
<dbReference type="InterPro" id="IPR016169">
    <property type="entry name" value="FAD-bd_PCMH_sub2"/>
</dbReference>
<dbReference type="PANTHER" id="PTHR11748:SF114">
    <property type="entry name" value="ARYL-ALCOHOL OXIDASE VANILLYL-ALCOHOL OXIDASE (AFU_ORTHOLOGUE AFUA_3G09500)-RELATED"/>
    <property type="match status" value="1"/>
</dbReference>
<evidence type="ECO:0000256" key="2">
    <source>
        <dbReference type="ARBA" id="ARBA00022827"/>
    </source>
</evidence>
<dbReference type="AlphaFoldDB" id="A0A0M8P0P0"/>
<dbReference type="OrthoDB" id="5332616at2759"/>
<dbReference type="SUPFAM" id="SSF56176">
    <property type="entry name" value="FAD-binding/transporter-associated domain-like"/>
    <property type="match status" value="1"/>
</dbReference>
<dbReference type="InterPro" id="IPR016164">
    <property type="entry name" value="FAD-linked_Oxase-like_C"/>
</dbReference>
<feature type="region of interest" description="Disordered" evidence="3">
    <location>
        <begin position="192"/>
        <end position="217"/>
    </location>
</feature>
<dbReference type="InterPro" id="IPR036318">
    <property type="entry name" value="FAD-bd_PCMH-like_sf"/>
</dbReference>
<dbReference type="Gene3D" id="3.30.465.10">
    <property type="match status" value="1"/>
</dbReference>
<evidence type="ECO:0000313" key="6">
    <source>
        <dbReference type="Proteomes" id="UP000037696"/>
    </source>
</evidence>
<dbReference type="STRING" id="229535.A0A0M8P0P0"/>
<keyword evidence="1" id="KW-0285">Flavoprotein</keyword>
<dbReference type="PROSITE" id="PS51387">
    <property type="entry name" value="FAD_PCMH"/>
    <property type="match status" value="1"/>
</dbReference>
<feature type="compositionally biased region" description="Basic residues" evidence="3">
    <location>
        <begin position="199"/>
        <end position="209"/>
    </location>
</feature>
<evidence type="ECO:0000256" key="1">
    <source>
        <dbReference type="ARBA" id="ARBA00022630"/>
    </source>
</evidence>
<dbReference type="InterPro" id="IPR006094">
    <property type="entry name" value="Oxid_FAD_bind_N"/>
</dbReference>
<dbReference type="Gene3D" id="3.40.462.10">
    <property type="entry name" value="FAD-linked oxidases, C-terminal domain"/>
    <property type="match status" value="1"/>
</dbReference>
<name>A0A0M8P0P0_9EURO</name>
<dbReference type="EMBL" id="LHQQ01000231">
    <property type="protein sequence ID" value="KOS38874.1"/>
    <property type="molecule type" value="Genomic_DNA"/>
</dbReference>
<dbReference type="PANTHER" id="PTHR11748">
    <property type="entry name" value="D-LACTATE DEHYDROGENASE"/>
    <property type="match status" value="1"/>
</dbReference>
<dbReference type="GO" id="GO:0008720">
    <property type="term" value="F:D-lactate dehydrogenase (NAD+) activity"/>
    <property type="evidence" value="ECO:0007669"/>
    <property type="project" value="TreeGrafter"/>
</dbReference>
<proteinExistence type="predicted"/>